<dbReference type="Gene3D" id="1.10.10.470">
    <property type="entry name" value="Maltooligosyl trehalose synthase, domain 4"/>
    <property type="match status" value="1"/>
</dbReference>
<proteinExistence type="predicted"/>
<dbReference type="OrthoDB" id="9761577at2"/>
<dbReference type="EMBL" id="PVUE01000009">
    <property type="protein sequence ID" value="PRZ41561.1"/>
    <property type="molecule type" value="Genomic_DNA"/>
</dbReference>
<dbReference type="PANTHER" id="PTHR10357:SF216">
    <property type="entry name" value="MALTOOLIGOSYL TREHALOSE SYNTHASE-RELATED"/>
    <property type="match status" value="1"/>
</dbReference>
<evidence type="ECO:0000313" key="2">
    <source>
        <dbReference type="EMBL" id="PRZ41561.1"/>
    </source>
</evidence>
<dbReference type="AlphaFoldDB" id="A0A2T0ZYY5"/>
<dbReference type="InterPro" id="IPR013797">
    <property type="entry name" value="Maltooligo_trehalose_synth_4"/>
</dbReference>
<dbReference type="InterPro" id="IPR017853">
    <property type="entry name" value="GH"/>
</dbReference>
<feature type="domain" description="Glycosyl hydrolase family 13 catalytic" evidence="1">
    <location>
        <begin position="11"/>
        <end position="657"/>
    </location>
</feature>
<dbReference type="Pfam" id="PF00128">
    <property type="entry name" value="Alpha-amylase"/>
    <property type="match status" value="1"/>
</dbReference>
<dbReference type="GO" id="GO:0005992">
    <property type="term" value="P:trehalose biosynthetic process"/>
    <property type="evidence" value="ECO:0007669"/>
    <property type="project" value="TreeGrafter"/>
</dbReference>
<sequence length="778" mass="86139">MSTETRQSNAPTSTYRLQITSELTLQRAARLVGYLRELGVGAIYVSPLLKATDGSMHGYDVVDHSQIDPSRGGPDGFAELAKASADAGLALVVDIVPNHMGVADAAQNGVWWEFLRMGRESPAARWYDVDYEVADGKVLLPVLGDGFDLDRQLRLYVDNSSDEPRYELHYYQHRFPVAPGTYTEGDTARRVHERQHYRLVNYRRADTDQNYRRFFAVTTLAGLRVEDPSVFDATHAEILRWLRDYGVTGIRVDHPDGLTDPGDYLETLAAQARGAWITVEKITEPGEHLPSSWPVAGTTGYDVLAEVNTLLYDEDASEKMTRIYRDVTADERDWEQHIAEGKRLIATTILQAEIHRVARAVPGVEYAVDALTELAVAFDVYRSYLPLGRERLARAARVAAVRRPELAQAIEALQPWLSDPQTEACARFQQATGAIMAKGVEDTAYYRYSRAIGLNEVGGNPGTFGLSLDDFHAAQRERLQRAPYSMTTLSTHDTKRGEDVRARLAVIPELGDSWAEVASRLAALVPIPNRAFGYLLWQTFAATGLIERDRMHAYAEKAMREAADGTGWIDPDADFERAVHAAVDAAYDDPTVRAIIEDFAARLVPYGLSNSLSQKLIQLTIPGVPDVYQGSELGEDSLVDPDNRRPVDFEAHAEALRAVSSGGALPTLDESGLVKIWVTSRALRARRDLPNLFHTYRPMYADGPGRDHLVAFDRGGAITVATRLPVALGDKWASSTLTLPAAQYIDAMTGLRYEGTIRVADLLDRYPVALLLRREGGA</sequence>
<organism evidence="2 3">
    <name type="scientific">Antricoccus suffuscus</name>
    <dbReference type="NCBI Taxonomy" id="1629062"/>
    <lineage>
        <taxon>Bacteria</taxon>
        <taxon>Bacillati</taxon>
        <taxon>Actinomycetota</taxon>
        <taxon>Actinomycetes</taxon>
        <taxon>Geodermatophilales</taxon>
        <taxon>Antricoccaceae</taxon>
        <taxon>Antricoccus</taxon>
    </lineage>
</organism>
<dbReference type="GO" id="GO:0030980">
    <property type="term" value="P:alpha-glucan catabolic process"/>
    <property type="evidence" value="ECO:0007669"/>
    <property type="project" value="TreeGrafter"/>
</dbReference>
<name>A0A2T0ZYY5_9ACTN</name>
<accession>A0A2T0ZYY5</accession>
<keyword evidence="3" id="KW-1185">Reference proteome</keyword>
<dbReference type="Gene3D" id="3.30.1590.10">
    <property type="entry name" value="Maltooligosyl trehalose synthase, domain 2"/>
    <property type="match status" value="1"/>
</dbReference>
<reference evidence="2 3" key="1">
    <citation type="submission" date="2018-03" db="EMBL/GenBank/DDBJ databases">
        <title>Genomic Encyclopedia of Archaeal and Bacterial Type Strains, Phase II (KMG-II): from individual species to whole genera.</title>
        <authorList>
            <person name="Goeker M."/>
        </authorList>
    </citation>
    <scope>NUCLEOTIDE SEQUENCE [LARGE SCALE GENOMIC DNA]</scope>
    <source>
        <strain evidence="2 3">DSM 100065</strain>
    </source>
</reference>
<dbReference type="RefSeq" id="WP_106349314.1">
    <property type="nucleotide sequence ID" value="NZ_PVUE01000009.1"/>
</dbReference>
<dbReference type="NCBIfam" id="TIGR02401">
    <property type="entry name" value="trehalose_TreY"/>
    <property type="match status" value="1"/>
</dbReference>
<evidence type="ECO:0000259" key="1">
    <source>
        <dbReference type="SMART" id="SM00642"/>
    </source>
</evidence>
<dbReference type="CDD" id="cd11336">
    <property type="entry name" value="AmyAc_MTSase"/>
    <property type="match status" value="1"/>
</dbReference>
<gene>
    <name evidence="2" type="ORF">CLV47_109108</name>
</gene>
<dbReference type="Proteomes" id="UP000237752">
    <property type="component" value="Unassembled WGS sequence"/>
</dbReference>
<dbReference type="GO" id="GO:0047470">
    <property type="term" value="F:(1,4)-alpha-D-glucan 1-alpha-D-glucosylmutase activity"/>
    <property type="evidence" value="ECO:0007669"/>
    <property type="project" value="TreeGrafter"/>
</dbReference>
<protein>
    <submittedName>
        <fullName evidence="2">Maltooligosyl trehalose synthase</fullName>
    </submittedName>
</protein>
<dbReference type="PANTHER" id="PTHR10357">
    <property type="entry name" value="ALPHA-AMYLASE FAMILY MEMBER"/>
    <property type="match status" value="1"/>
</dbReference>
<dbReference type="SMART" id="SM00642">
    <property type="entry name" value="Aamy"/>
    <property type="match status" value="1"/>
</dbReference>
<dbReference type="Gene3D" id="3.20.20.80">
    <property type="entry name" value="Glycosidases"/>
    <property type="match status" value="1"/>
</dbReference>
<evidence type="ECO:0000313" key="3">
    <source>
        <dbReference type="Proteomes" id="UP000237752"/>
    </source>
</evidence>
<dbReference type="SUPFAM" id="SSF51445">
    <property type="entry name" value="(Trans)glycosidases"/>
    <property type="match status" value="1"/>
</dbReference>
<comment type="caution">
    <text evidence="2">The sequence shown here is derived from an EMBL/GenBank/DDBJ whole genome shotgun (WGS) entry which is preliminary data.</text>
</comment>
<dbReference type="InterPro" id="IPR012767">
    <property type="entry name" value="Trehalose_TreY"/>
</dbReference>
<dbReference type="Gene3D" id="1.10.150.200">
    <property type="entry name" value="Maltooligosyl trehalose synthase, domain 3"/>
    <property type="match status" value="1"/>
</dbReference>
<dbReference type="InterPro" id="IPR006047">
    <property type="entry name" value="GH13_cat_dom"/>
</dbReference>